<dbReference type="PANTHER" id="PTHR13932:SF5">
    <property type="entry name" value="RADICAL S-ADENOSYL METHIONINE DOMAIN-CONTAINING PROTEIN 1, MITOCHONDRIAL"/>
    <property type="match status" value="1"/>
</dbReference>
<dbReference type="GO" id="GO:0046872">
    <property type="term" value="F:metal ion binding"/>
    <property type="evidence" value="ECO:0007669"/>
    <property type="project" value="UniProtKB-UniRule"/>
</dbReference>
<dbReference type="SUPFAM" id="SSF102114">
    <property type="entry name" value="Radical SAM enzymes"/>
    <property type="match status" value="1"/>
</dbReference>
<dbReference type="PATRIC" id="fig|1513271.3.peg.1438"/>
<evidence type="ECO:0000313" key="13">
    <source>
        <dbReference type="Proteomes" id="UP000037600"/>
    </source>
</evidence>
<dbReference type="InterPro" id="IPR004559">
    <property type="entry name" value="HemW-like"/>
</dbReference>
<dbReference type="STRING" id="1513271.XM47_07025"/>
<organism evidence="12 13">
    <name type="scientific">Catenovulum maritimum</name>
    <dbReference type="NCBI Taxonomy" id="1513271"/>
    <lineage>
        <taxon>Bacteria</taxon>
        <taxon>Pseudomonadati</taxon>
        <taxon>Pseudomonadota</taxon>
        <taxon>Gammaproteobacteria</taxon>
        <taxon>Alteromonadales</taxon>
        <taxon>Alteromonadaceae</taxon>
        <taxon>Catenovulum</taxon>
    </lineage>
</organism>
<evidence type="ECO:0000256" key="1">
    <source>
        <dbReference type="ARBA" id="ARBA00001966"/>
    </source>
</evidence>
<sequence length="378" mass="42755">MVLPPLSLYIHIPWCIEKCPYCDFNSHSIKSNIPESEYISCLLDDLSQDAHLAQNREIETIFFGGGTPSVFSAEGIKTIIDGVKHRLKLSENCEITLEANPGTFEIDKFTGFKSAGVNRFSIGVQSLQNEKLTSLGRVHQADEAIKAAKVASALKLNSFNLDLMHGLPDQSIEDALSDLSQAIALSPPHLSWYQLTIEENTLFASKPPTLPQDTTLWSIQEQGQKLLSEHGYEQYEISGYAKKGHQCQHNLNYWRFGDYLAIGCGAHGKITLADEDKIIRYEKIKHPKGYLDLTQNYTYKQHQVSQDDLPFEFFMNRFRLMEACPINEFEQYTGLSISTIEPAITRAKQLGFIEESVNNWQVTAKGHLYLNDLLELFV</sequence>
<comment type="function">
    <text evidence="10">Probably acts as a heme chaperone, transferring heme to an unknown acceptor. Binds one molecule of heme per monomer, possibly covalently. Binds 1 [4Fe-4S] cluster. The cluster is coordinated with 3 cysteines and an exchangeable S-adenosyl-L-methionine.</text>
</comment>
<dbReference type="SFLD" id="SFLDF00288">
    <property type="entry name" value="HemN-like__clustered_with_nucl"/>
    <property type="match status" value="1"/>
</dbReference>
<evidence type="ECO:0000256" key="2">
    <source>
        <dbReference type="ARBA" id="ARBA00006100"/>
    </source>
</evidence>
<evidence type="ECO:0000256" key="6">
    <source>
        <dbReference type="ARBA" id="ARBA00022723"/>
    </source>
</evidence>
<evidence type="ECO:0000313" key="12">
    <source>
        <dbReference type="EMBL" id="KMT65753.1"/>
    </source>
</evidence>
<evidence type="ECO:0000256" key="5">
    <source>
        <dbReference type="ARBA" id="ARBA00022691"/>
    </source>
</evidence>
<evidence type="ECO:0000256" key="8">
    <source>
        <dbReference type="ARBA" id="ARBA00023014"/>
    </source>
</evidence>
<comment type="caution">
    <text evidence="12">The sequence shown here is derived from an EMBL/GenBank/DDBJ whole genome shotgun (WGS) entry which is preliminary data.</text>
</comment>
<dbReference type="NCBIfam" id="TIGR00539">
    <property type="entry name" value="hemN_rel"/>
    <property type="match status" value="1"/>
</dbReference>
<comment type="cofactor">
    <cofactor evidence="1">
        <name>[4Fe-4S] cluster</name>
        <dbReference type="ChEBI" id="CHEBI:49883"/>
    </cofactor>
</comment>
<dbReference type="GO" id="GO:0005737">
    <property type="term" value="C:cytoplasm"/>
    <property type="evidence" value="ECO:0007669"/>
    <property type="project" value="UniProtKB-SubCell"/>
</dbReference>
<dbReference type="InterPro" id="IPR034505">
    <property type="entry name" value="Coproporphyrinogen-III_oxidase"/>
</dbReference>
<dbReference type="InterPro" id="IPR010723">
    <property type="entry name" value="HemN_C"/>
</dbReference>
<dbReference type="InterPro" id="IPR013785">
    <property type="entry name" value="Aldolase_TIM"/>
</dbReference>
<keyword evidence="9 10" id="KW-0143">Chaperone</keyword>
<reference evidence="12 13" key="1">
    <citation type="submission" date="2015-04" db="EMBL/GenBank/DDBJ databases">
        <title>Draft Genome Sequence of the Novel Agar-Digesting Marine Bacterium Q1.</title>
        <authorList>
            <person name="Li Y."/>
            <person name="Li D."/>
            <person name="Chen G."/>
            <person name="Du Z."/>
        </authorList>
    </citation>
    <scope>NUCLEOTIDE SEQUENCE [LARGE SCALE GENOMIC DNA]</scope>
    <source>
        <strain evidence="12 13">Q1</strain>
    </source>
</reference>
<dbReference type="SFLD" id="SFLDS00029">
    <property type="entry name" value="Radical_SAM"/>
    <property type="match status" value="1"/>
</dbReference>
<comment type="similarity">
    <text evidence="2">Belongs to the anaerobic coproporphyrinogen-III oxidase family. HemW subfamily.</text>
</comment>
<evidence type="ECO:0000256" key="10">
    <source>
        <dbReference type="RuleBase" id="RU364116"/>
    </source>
</evidence>
<feature type="domain" description="Radical SAM core" evidence="11">
    <location>
        <begin position="1"/>
        <end position="236"/>
    </location>
</feature>
<keyword evidence="10" id="KW-0004">4Fe-4S</keyword>
<keyword evidence="5 10" id="KW-0949">S-adenosyl-L-methionine</keyword>
<dbReference type="SMART" id="SM00729">
    <property type="entry name" value="Elp3"/>
    <property type="match status" value="1"/>
</dbReference>
<evidence type="ECO:0000259" key="11">
    <source>
        <dbReference type="PROSITE" id="PS51918"/>
    </source>
</evidence>
<dbReference type="PANTHER" id="PTHR13932">
    <property type="entry name" value="COPROPORPHYRINIGEN III OXIDASE"/>
    <property type="match status" value="1"/>
</dbReference>
<dbReference type="Proteomes" id="UP000037600">
    <property type="component" value="Unassembled WGS sequence"/>
</dbReference>
<dbReference type="GO" id="GO:0006779">
    <property type="term" value="P:porphyrin-containing compound biosynthetic process"/>
    <property type="evidence" value="ECO:0007669"/>
    <property type="project" value="InterPro"/>
</dbReference>
<evidence type="ECO:0000256" key="4">
    <source>
        <dbReference type="ARBA" id="ARBA00022617"/>
    </source>
</evidence>
<keyword evidence="6 10" id="KW-0479">Metal-binding</keyword>
<protein>
    <recommendedName>
        <fullName evidence="3 10">Heme chaperone HemW</fullName>
    </recommendedName>
</protein>
<comment type="subcellular location">
    <subcellularLocation>
        <location evidence="10">Cytoplasm</location>
    </subcellularLocation>
</comment>
<name>A0A0J8GYE8_9ALTE</name>
<dbReference type="AlphaFoldDB" id="A0A0J8GYE8"/>
<dbReference type="SFLD" id="SFLDG01065">
    <property type="entry name" value="anaerobic_coproporphyrinogen-I"/>
    <property type="match status" value="1"/>
</dbReference>
<evidence type="ECO:0000256" key="9">
    <source>
        <dbReference type="ARBA" id="ARBA00023186"/>
    </source>
</evidence>
<dbReference type="OrthoDB" id="9808022at2"/>
<gene>
    <name evidence="12" type="ORF">XM47_07025</name>
</gene>
<evidence type="ECO:0000256" key="7">
    <source>
        <dbReference type="ARBA" id="ARBA00023004"/>
    </source>
</evidence>
<dbReference type="Pfam" id="PF04055">
    <property type="entry name" value="Radical_SAM"/>
    <property type="match status" value="1"/>
</dbReference>
<dbReference type="InterPro" id="IPR007197">
    <property type="entry name" value="rSAM"/>
</dbReference>
<keyword evidence="7 10" id="KW-0408">Iron</keyword>
<dbReference type="Pfam" id="PF06969">
    <property type="entry name" value="HemN_C"/>
    <property type="match status" value="1"/>
</dbReference>
<dbReference type="SFLD" id="SFLDF00562">
    <property type="entry name" value="HemN-like__clustered_with_heat"/>
    <property type="match status" value="1"/>
</dbReference>
<evidence type="ECO:0000256" key="3">
    <source>
        <dbReference type="ARBA" id="ARBA00017228"/>
    </source>
</evidence>
<dbReference type="RefSeq" id="WP_048691106.1">
    <property type="nucleotide sequence ID" value="NZ_KQ130486.1"/>
</dbReference>
<accession>A0A0J8GYE8</accession>
<keyword evidence="8 10" id="KW-0411">Iron-sulfur</keyword>
<keyword evidence="13" id="KW-1185">Reference proteome</keyword>
<keyword evidence="4 10" id="KW-0349">Heme</keyword>
<dbReference type="CDD" id="cd01335">
    <property type="entry name" value="Radical_SAM"/>
    <property type="match status" value="1"/>
</dbReference>
<dbReference type="GO" id="GO:0051539">
    <property type="term" value="F:4 iron, 4 sulfur cluster binding"/>
    <property type="evidence" value="ECO:0007669"/>
    <property type="project" value="UniProtKB-UniRule"/>
</dbReference>
<keyword evidence="10" id="KW-0963">Cytoplasm</keyword>
<dbReference type="PROSITE" id="PS51918">
    <property type="entry name" value="RADICAL_SAM"/>
    <property type="match status" value="1"/>
</dbReference>
<dbReference type="EMBL" id="LAZL01000009">
    <property type="protein sequence ID" value="KMT65753.1"/>
    <property type="molecule type" value="Genomic_DNA"/>
</dbReference>
<proteinExistence type="inferred from homology"/>
<dbReference type="InterPro" id="IPR058240">
    <property type="entry name" value="rSAM_sf"/>
</dbReference>
<dbReference type="InterPro" id="IPR006638">
    <property type="entry name" value="Elp3/MiaA/NifB-like_rSAM"/>
</dbReference>
<dbReference type="Gene3D" id="3.20.20.70">
    <property type="entry name" value="Aldolase class I"/>
    <property type="match status" value="1"/>
</dbReference>
<dbReference type="GO" id="GO:0004109">
    <property type="term" value="F:coproporphyrinogen oxidase activity"/>
    <property type="evidence" value="ECO:0007669"/>
    <property type="project" value="InterPro"/>
</dbReference>